<dbReference type="AlphaFoldDB" id="A0A9X9BYH8"/>
<proteinExistence type="predicted"/>
<evidence type="ECO:0000256" key="1">
    <source>
        <dbReference type="SAM" id="MobiDB-lite"/>
    </source>
</evidence>
<gene>
    <name evidence="3" type="ORF">FOT63_23950</name>
</gene>
<evidence type="ECO:0000313" key="3">
    <source>
        <dbReference type="EMBL" id="TXE23937.1"/>
    </source>
</evidence>
<organism evidence="3 4">
    <name type="scientific">Serratia ureilytica</name>
    <dbReference type="NCBI Taxonomy" id="300181"/>
    <lineage>
        <taxon>Bacteria</taxon>
        <taxon>Pseudomonadati</taxon>
        <taxon>Pseudomonadota</taxon>
        <taxon>Gammaproteobacteria</taxon>
        <taxon>Enterobacterales</taxon>
        <taxon>Yersiniaceae</taxon>
        <taxon>Serratia</taxon>
    </lineage>
</organism>
<protein>
    <submittedName>
        <fullName evidence="3">Uncharacterized protein</fullName>
    </submittedName>
</protein>
<feature type="signal peptide" evidence="2">
    <location>
        <begin position="1"/>
        <end position="21"/>
    </location>
</feature>
<dbReference type="Proteomes" id="UP000321307">
    <property type="component" value="Unassembled WGS sequence"/>
</dbReference>
<sequence>MKTTAALLIGAGIMMMSYAHAGFNGNQNVQGNHGNASGAGNSDFGQCINGQGKNGGQCAGNTNTGAKPKEKDKGEVMNAICKSPFMKKYLPLCQ</sequence>
<accession>A0A9X9BYH8</accession>
<comment type="caution">
    <text evidence="3">The sequence shown here is derived from an EMBL/GenBank/DDBJ whole genome shotgun (WGS) entry which is preliminary data.</text>
</comment>
<feature type="chain" id="PRO_5040970671" evidence="2">
    <location>
        <begin position="22"/>
        <end position="94"/>
    </location>
</feature>
<feature type="region of interest" description="Disordered" evidence="1">
    <location>
        <begin position="54"/>
        <end position="73"/>
    </location>
</feature>
<evidence type="ECO:0000313" key="4">
    <source>
        <dbReference type="Proteomes" id="UP000321307"/>
    </source>
</evidence>
<dbReference type="EMBL" id="VOUP01000037">
    <property type="protein sequence ID" value="TXE23937.1"/>
    <property type="molecule type" value="Genomic_DNA"/>
</dbReference>
<name>A0A9X9BYH8_9GAMM</name>
<keyword evidence="2" id="KW-0732">Signal</keyword>
<dbReference type="RefSeq" id="WP_145957784.1">
    <property type="nucleotide sequence ID" value="NZ_VOUP01000037.1"/>
</dbReference>
<evidence type="ECO:0000256" key="2">
    <source>
        <dbReference type="SAM" id="SignalP"/>
    </source>
</evidence>
<reference evidence="3 4" key="1">
    <citation type="submission" date="2019-07" db="EMBL/GenBank/DDBJ databases">
        <title>Serratia strains were isolated from fresh produce.</title>
        <authorList>
            <person name="Cho G.-S."/>
            <person name="Stein M."/>
            <person name="Lee W."/>
            <person name="Suh S.H."/>
            <person name="Franz C.M.A.P."/>
        </authorList>
    </citation>
    <scope>NUCLEOTIDE SEQUENCE [LARGE SCALE GENOMIC DNA]</scope>
    <source>
        <strain evidence="3 4">S17</strain>
    </source>
</reference>